<dbReference type="PANTHER" id="PTHR46124">
    <property type="entry name" value="D-AMINOACYL-TRNA DEACYLASE"/>
    <property type="match status" value="1"/>
</dbReference>
<dbReference type="InterPro" id="IPR015991">
    <property type="entry name" value="TatD/YcfH-like"/>
</dbReference>
<evidence type="ECO:0000256" key="4">
    <source>
        <dbReference type="PIRSR" id="PIRSR005902-1"/>
    </source>
</evidence>
<comment type="similarity">
    <text evidence="1">Belongs to the metallo-dependent hydrolases superfamily. TatD-type hydrolase family.</text>
</comment>
<name>A0A858RE05_9BACT</name>
<sequence>MITDSHCHLASYKFSRAEVPDLITRAHEAGVTRMVSLVTGLDDLHANLEIAAAHPEVAVCIGIHPCEVHEAPDDAVEQLRAHAADPRVCGIGETGLDYYHPAPEGWNEIDFRERQRLFLDEHFRLAAGAGLNVVIHTRDKSGDASFQDALAIYKKHAGKVRAVFHCFIGPEANAREVISLGGLVSFGGVATFKNAADVLSTAVALPLGSFMLETDSPYLAPVPHRGQRNEPSYVRHVAEHLAKSRGITLDELARATTTNALDFFRFAG</sequence>
<proteinExistence type="inferred from homology"/>
<protein>
    <submittedName>
        <fullName evidence="5">TatD family hydrolase</fullName>
    </submittedName>
</protein>
<feature type="binding site" evidence="4">
    <location>
        <position position="136"/>
    </location>
    <ligand>
        <name>a divalent metal cation</name>
        <dbReference type="ChEBI" id="CHEBI:60240"/>
        <label>2</label>
    </ligand>
</feature>
<dbReference type="EMBL" id="CP051774">
    <property type="protein sequence ID" value="QJE94804.1"/>
    <property type="molecule type" value="Genomic_DNA"/>
</dbReference>
<evidence type="ECO:0000313" key="6">
    <source>
        <dbReference type="Proteomes" id="UP000501812"/>
    </source>
</evidence>
<dbReference type="PIRSF" id="PIRSF005902">
    <property type="entry name" value="DNase_TatD"/>
    <property type="match status" value="1"/>
</dbReference>
<feature type="binding site" evidence="4">
    <location>
        <position position="215"/>
    </location>
    <ligand>
        <name>a divalent metal cation</name>
        <dbReference type="ChEBI" id="CHEBI:60240"/>
        <label>1</label>
    </ligand>
</feature>
<evidence type="ECO:0000256" key="2">
    <source>
        <dbReference type="ARBA" id="ARBA00022723"/>
    </source>
</evidence>
<feature type="binding site" evidence="4">
    <location>
        <position position="93"/>
    </location>
    <ligand>
        <name>a divalent metal cation</name>
        <dbReference type="ChEBI" id="CHEBI:60240"/>
        <label>1</label>
    </ligand>
</feature>
<dbReference type="KEGG" id="luo:HHL09_03090"/>
<keyword evidence="3 5" id="KW-0378">Hydrolase</keyword>
<dbReference type="FunFam" id="3.20.20.140:FF:000005">
    <property type="entry name" value="TatD family hydrolase"/>
    <property type="match status" value="1"/>
</dbReference>
<feature type="binding site" evidence="4">
    <location>
        <position position="165"/>
    </location>
    <ligand>
        <name>a divalent metal cation</name>
        <dbReference type="ChEBI" id="CHEBI:60240"/>
        <label>2</label>
    </ligand>
</feature>
<dbReference type="SUPFAM" id="SSF51556">
    <property type="entry name" value="Metallo-dependent hydrolases"/>
    <property type="match status" value="1"/>
</dbReference>
<dbReference type="Proteomes" id="UP000501812">
    <property type="component" value="Chromosome"/>
</dbReference>
<dbReference type="PANTHER" id="PTHR46124:SF2">
    <property type="entry name" value="D-AMINOACYL-TRNA DEACYLASE"/>
    <property type="match status" value="1"/>
</dbReference>
<dbReference type="Gene3D" id="3.20.20.140">
    <property type="entry name" value="Metal-dependent hydrolases"/>
    <property type="match status" value="1"/>
</dbReference>
<dbReference type="Pfam" id="PF01026">
    <property type="entry name" value="TatD_DNase"/>
    <property type="match status" value="1"/>
</dbReference>
<evidence type="ECO:0000256" key="1">
    <source>
        <dbReference type="ARBA" id="ARBA00009275"/>
    </source>
</evidence>
<evidence type="ECO:0000256" key="3">
    <source>
        <dbReference type="ARBA" id="ARBA00022801"/>
    </source>
</evidence>
<dbReference type="GO" id="GO:0046872">
    <property type="term" value="F:metal ion binding"/>
    <property type="evidence" value="ECO:0007669"/>
    <property type="project" value="UniProtKB-KW"/>
</dbReference>
<organism evidence="5 6">
    <name type="scientific">Luteolibacter luteus</name>
    <dbReference type="NCBI Taxonomy" id="2728835"/>
    <lineage>
        <taxon>Bacteria</taxon>
        <taxon>Pseudomonadati</taxon>
        <taxon>Verrucomicrobiota</taxon>
        <taxon>Verrucomicrobiia</taxon>
        <taxon>Verrucomicrobiales</taxon>
        <taxon>Verrucomicrobiaceae</taxon>
        <taxon>Luteolibacter</taxon>
    </lineage>
</organism>
<keyword evidence="2 4" id="KW-0479">Metal-binding</keyword>
<feature type="binding site" evidence="4">
    <location>
        <position position="8"/>
    </location>
    <ligand>
        <name>a divalent metal cation</name>
        <dbReference type="ChEBI" id="CHEBI:60240"/>
        <label>1</label>
    </ligand>
</feature>
<gene>
    <name evidence="5" type="ORF">HHL09_03090</name>
</gene>
<dbReference type="NCBIfam" id="TIGR00010">
    <property type="entry name" value="YchF/TatD family DNA exonuclease"/>
    <property type="match status" value="1"/>
</dbReference>
<dbReference type="GO" id="GO:0016788">
    <property type="term" value="F:hydrolase activity, acting on ester bonds"/>
    <property type="evidence" value="ECO:0007669"/>
    <property type="project" value="InterPro"/>
</dbReference>
<dbReference type="RefSeq" id="WP_169453025.1">
    <property type="nucleotide sequence ID" value="NZ_CP051774.1"/>
</dbReference>
<accession>A0A858RE05</accession>
<keyword evidence="6" id="KW-1185">Reference proteome</keyword>
<dbReference type="GO" id="GO:0004536">
    <property type="term" value="F:DNA nuclease activity"/>
    <property type="evidence" value="ECO:0007669"/>
    <property type="project" value="InterPro"/>
</dbReference>
<reference evidence="5 6" key="1">
    <citation type="submission" date="2020-04" db="EMBL/GenBank/DDBJ databases">
        <title>Luteolibacter sp. G-1-1-1 isolated from soil.</title>
        <authorList>
            <person name="Dahal R.H."/>
        </authorList>
    </citation>
    <scope>NUCLEOTIDE SEQUENCE [LARGE SCALE GENOMIC DNA]</scope>
    <source>
        <strain evidence="5 6">G-1-1-1</strain>
    </source>
</reference>
<feature type="binding site" evidence="4">
    <location>
        <position position="6"/>
    </location>
    <ligand>
        <name>a divalent metal cation</name>
        <dbReference type="ChEBI" id="CHEBI:60240"/>
        <label>1</label>
    </ligand>
</feature>
<dbReference type="InterPro" id="IPR001130">
    <property type="entry name" value="TatD-like"/>
</dbReference>
<dbReference type="InterPro" id="IPR032466">
    <property type="entry name" value="Metal_Hydrolase"/>
</dbReference>
<evidence type="ECO:0000313" key="5">
    <source>
        <dbReference type="EMBL" id="QJE94804.1"/>
    </source>
</evidence>
<dbReference type="AlphaFoldDB" id="A0A858RE05"/>
<dbReference type="CDD" id="cd01310">
    <property type="entry name" value="TatD_DNAse"/>
    <property type="match status" value="1"/>
</dbReference>